<proteinExistence type="predicted"/>
<dbReference type="Gene3D" id="1.10.150.280">
    <property type="entry name" value="AF1531-like domain"/>
    <property type="match status" value="1"/>
</dbReference>
<protein>
    <submittedName>
        <fullName evidence="2">DNA uptake protein ComE</fullName>
    </submittedName>
</protein>
<dbReference type="InterPro" id="IPR010994">
    <property type="entry name" value="RuvA_2-like"/>
</dbReference>
<evidence type="ECO:0000313" key="3">
    <source>
        <dbReference type="Proteomes" id="UP000198697"/>
    </source>
</evidence>
<evidence type="ECO:0000256" key="1">
    <source>
        <dbReference type="SAM" id="MobiDB-lite"/>
    </source>
</evidence>
<sequence>MPSAAPGPQPPARARRRRQNSSGPLTGLRRVVRRYFGFSRRETSGLLVLLLLLGLLLALPPLLRPALPTYDPAPDQRRLDAWAAELAARRTARPAYENRYASRYPRRSYPTRERVPQVPLAPFDPNTFSARDWQARGLPAWLAERLVKYRTVVGGFRAKEQLRKAYGLSDTTYARLAPYIQLPEQLPPREKRTFAKNDRFPERKPFEARPGFIPKPRNLAAFDLNAADTTQLMQIRGIGRGYARRVVEYGQRLGGFRHEDQLAEIFALRDAPDLIDSLRKYTFVAPGFAPARLDVNTASFEVLQAHPYLGKRLARVLVAYRQQHGPFQQPADLRQIRILDQPTLDKLLPYIVVR</sequence>
<dbReference type="GO" id="GO:0015627">
    <property type="term" value="C:type II protein secretion system complex"/>
    <property type="evidence" value="ECO:0007669"/>
    <property type="project" value="TreeGrafter"/>
</dbReference>
<gene>
    <name evidence="2" type="ORF">SAMN04487998_2712</name>
</gene>
<name>A0A1I0H212_9BACT</name>
<dbReference type="PANTHER" id="PTHR21180:SF32">
    <property type="entry name" value="ENDONUCLEASE_EXONUCLEASE_PHOSPHATASE FAMILY DOMAIN-CONTAINING PROTEIN 1"/>
    <property type="match status" value="1"/>
</dbReference>
<dbReference type="InterPro" id="IPR051675">
    <property type="entry name" value="Endo/Exo/Phosphatase_dom_1"/>
</dbReference>
<dbReference type="AlphaFoldDB" id="A0A1I0H212"/>
<dbReference type="EMBL" id="FOHS01000003">
    <property type="protein sequence ID" value="SET77576.1"/>
    <property type="molecule type" value="Genomic_DNA"/>
</dbReference>
<feature type="compositionally biased region" description="Pro residues" evidence="1">
    <location>
        <begin position="1"/>
        <end position="11"/>
    </location>
</feature>
<dbReference type="RefSeq" id="WP_143069822.1">
    <property type="nucleotide sequence ID" value="NZ_FOHS01000003.1"/>
</dbReference>
<dbReference type="Pfam" id="PF12836">
    <property type="entry name" value="HHH_3"/>
    <property type="match status" value="3"/>
</dbReference>
<dbReference type="PANTHER" id="PTHR21180">
    <property type="entry name" value="ENDONUCLEASE/EXONUCLEASE/PHOSPHATASE FAMILY DOMAIN-CONTAINING PROTEIN 1"/>
    <property type="match status" value="1"/>
</dbReference>
<dbReference type="STRING" id="82805.SAMN04487998_2712"/>
<keyword evidence="3" id="KW-1185">Reference proteome</keyword>
<dbReference type="GO" id="GO:0015628">
    <property type="term" value="P:protein secretion by the type II secretion system"/>
    <property type="evidence" value="ECO:0007669"/>
    <property type="project" value="TreeGrafter"/>
</dbReference>
<dbReference type="SUPFAM" id="SSF47781">
    <property type="entry name" value="RuvA domain 2-like"/>
    <property type="match status" value="3"/>
</dbReference>
<feature type="region of interest" description="Disordered" evidence="1">
    <location>
        <begin position="1"/>
        <end position="24"/>
    </location>
</feature>
<dbReference type="OrthoDB" id="981124at2"/>
<dbReference type="Proteomes" id="UP000198697">
    <property type="component" value="Unassembled WGS sequence"/>
</dbReference>
<evidence type="ECO:0000313" key="2">
    <source>
        <dbReference type="EMBL" id="SET77576.1"/>
    </source>
</evidence>
<organism evidence="2 3">
    <name type="scientific">Hymenobacter actinosclerus</name>
    <dbReference type="NCBI Taxonomy" id="82805"/>
    <lineage>
        <taxon>Bacteria</taxon>
        <taxon>Pseudomonadati</taxon>
        <taxon>Bacteroidota</taxon>
        <taxon>Cytophagia</taxon>
        <taxon>Cytophagales</taxon>
        <taxon>Hymenobacteraceae</taxon>
        <taxon>Hymenobacter</taxon>
    </lineage>
</organism>
<dbReference type="Gene3D" id="1.10.150.320">
    <property type="entry name" value="Photosystem II 12 kDa extrinsic protein"/>
    <property type="match status" value="1"/>
</dbReference>
<accession>A0A1I0H212</accession>
<reference evidence="3" key="1">
    <citation type="submission" date="2016-10" db="EMBL/GenBank/DDBJ databases">
        <authorList>
            <person name="Varghese N."/>
            <person name="Submissions S."/>
        </authorList>
    </citation>
    <scope>NUCLEOTIDE SEQUENCE [LARGE SCALE GENOMIC DNA]</scope>
    <source>
        <strain evidence="3">DSM 15310</strain>
    </source>
</reference>